<keyword evidence="1" id="KW-0812">Transmembrane</keyword>
<reference evidence="2" key="1">
    <citation type="submission" date="2023-02" db="EMBL/GenBank/DDBJ databases">
        <authorList>
            <person name="Palmer J.M."/>
        </authorList>
    </citation>
    <scope>NUCLEOTIDE SEQUENCE</scope>
    <source>
        <strain evidence="2">FW57</strain>
    </source>
</reference>
<keyword evidence="1" id="KW-0472">Membrane</keyword>
<organism evidence="2 3">
    <name type="scientific">Staphylotrichum longicolle</name>
    <dbReference type="NCBI Taxonomy" id="669026"/>
    <lineage>
        <taxon>Eukaryota</taxon>
        <taxon>Fungi</taxon>
        <taxon>Dikarya</taxon>
        <taxon>Ascomycota</taxon>
        <taxon>Pezizomycotina</taxon>
        <taxon>Sordariomycetes</taxon>
        <taxon>Sordariomycetidae</taxon>
        <taxon>Sordariales</taxon>
        <taxon>Chaetomiaceae</taxon>
        <taxon>Staphylotrichum</taxon>
    </lineage>
</organism>
<dbReference type="AlphaFoldDB" id="A0AAD4F3R0"/>
<feature type="transmembrane region" description="Helical" evidence="1">
    <location>
        <begin position="40"/>
        <end position="58"/>
    </location>
</feature>
<dbReference type="Proteomes" id="UP001197093">
    <property type="component" value="Unassembled WGS sequence"/>
</dbReference>
<proteinExistence type="predicted"/>
<accession>A0AAD4F3R0</accession>
<protein>
    <submittedName>
        <fullName evidence="2">Uncharacterized protein</fullName>
    </submittedName>
</protein>
<comment type="caution">
    <text evidence="2">The sequence shown here is derived from an EMBL/GenBank/DDBJ whole genome shotgun (WGS) entry which is preliminary data.</text>
</comment>
<evidence type="ECO:0000256" key="1">
    <source>
        <dbReference type="SAM" id="Phobius"/>
    </source>
</evidence>
<dbReference type="EMBL" id="JAHCVI010000001">
    <property type="protein sequence ID" value="KAG7292766.1"/>
    <property type="molecule type" value="Genomic_DNA"/>
</dbReference>
<evidence type="ECO:0000313" key="3">
    <source>
        <dbReference type="Proteomes" id="UP001197093"/>
    </source>
</evidence>
<evidence type="ECO:0000313" key="2">
    <source>
        <dbReference type="EMBL" id="KAG7292766.1"/>
    </source>
</evidence>
<gene>
    <name evidence="2" type="ORF">NEMBOFW57_002807</name>
</gene>
<name>A0AAD4F3R0_9PEZI</name>
<sequence length="76" mass="8491">MEAQPAHQEDTTIPTSLLLSNEQDHHHAHHQHHQAALTNALVYVHLWCATLGFAWWYAAHAAPAGPDRQLGWVRAG</sequence>
<keyword evidence="1" id="KW-1133">Transmembrane helix</keyword>
<keyword evidence="3" id="KW-1185">Reference proteome</keyword>